<accession>A0A8J5HFV0</accession>
<proteinExistence type="predicted"/>
<dbReference type="EMBL" id="JACMSC010000007">
    <property type="protein sequence ID" value="KAG6515435.1"/>
    <property type="molecule type" value="Genomic_DNA"/>
</dbReference>
<evidence type="ECO:0000256" key="1">
    <source>
        <dbReference type="SAM" id="MobiDB-lite"/>
    </source>
</evidence>
<dbReference type="AlphaFoldDB" id="A0A8J5HFV0"/>
<dbReference type="InterPro" id="IPR023614">
    <property type="entry name" value="Porin_dom_sf"/>
</dbReference>
<feature type="compositionally biased region" description="Basic residues" evidence="1">
    <location>
        <begin position="1"/>
        <end position="12"/>
    </location>
</feature>
<dbReference type="GO" id="GO:0055085">
    <property type="term" value="P:transmembrane transport"/>
    <property type="evidence" value="ECO:0007669"/>
    <property type="project" value="InterPro"/>
</dbReference>
<feature type="region of interest" description="Disordered" evidence="1">
    <location>
        <begin position="56"/>
        <end position="81"/>
    </location>
</feature>
<organism evidence="2 3">
    <name type="scientific">Zingiber officinale</name>
    <name type="common">Ginger</name>
    <name type="synonym">Amomum zingiber</name>
    <dbReference type="NCBI Taxonomy" id="94328"/>
    <lineage>
        <taxon>Eukaryota</taxon>
        <taxon>Viridiplantae</taxon>
        <taxon>Streptophyta</taxon>
        <taxon>Embryophyta</taxon>
        <taxon>Tracheophyta</taxon>
        <taxon>Spermatophyta</taxon>
        <taxon>Magnoliopsida</taxon>
        <taxon>Liliopsida</taxon>
        <taxon>Zingiberales</taxon>
        <taxon>Zingiberaceae</taxon>
        <taxon>Zingiber</taxon>
    </lineage>
</organism>
<comment type="caution">
    <text evidence="2">The sequence shown here is derived from an EMBL/GenBank/DDBJ whole genome shotgun (WGS) entry which is preliminary data.</text>
</comment>
<keyword evidence="3" id="KW-1185">Reference proteome</keyword>
<evidence type="ECO:0000313" key="2">
    <source>
        <dbReference type="EMBL" id="KAG6515435.1"/>
    </source>
</evidence>
<feature type="compositionally biased region" description="Polar residues" evidence="1">
    <location>
        <begin position="59"/>
        <end position="81"/>
    </location>
</feature>
<dbReference type="GO" id="GO:0005741">
    <property type="term" value="C:mitochondrial outer membrane"/>
    <property type="evidence" value="ECO:0007669"/>
    <property type="project" value="InterPro"/>
</dbReference>
<dbReference type="Pfam" id="PF01459">
    <property type="entry name" value="Porin_3"/>
    <property type="match status" value="1"/>
</dbReference>
<evidence type="ECO:0000313" key="3">
    <source>
        <dbReference type="Proteomes" id="UP000734854"/>
    </source>
</evidence>
<sequence>MFRRRGGRRGQNLRREGEKLSDAAAARRKAMQSALGLNWTSPRVFSPVEITDADLATSAVRTSPTSNSTHSRGSTATSEGLTATDIKVNEQCLGDISSQYRSGKTLVDVKGDTNSNVSTKVIVDESFAGAKTKLSFKLHDQKSSKASSFTLYMPEVEDAVAHGDANLAVDNFLTRSL</sequence>
<feature type="region of interest" description="Disordered" evidence="1">
    <location>
        <begin position="1"/>
        <end position="23"/>
    </location>
</feature>
<dbReference type="InterPro" id="IPR027246">
    <property type="entry name" value="Porin_Euk/Tom40"/>
</dbReference>
<gene>
    <name evidence="2" type="ORF">ZIOFF_025847</name>
</gene>
<dbReference type="Gene3D" id="2.40.160.10">
    <property type="entry name" value="Porin"/>
    <property type="match status" value="1"/>
</dbReference>
<name>A0A8J5HFV0_ZINOF</name>
<protein>
    <submittedName>
        <fullName evidence="2">Uncharacterized protein</fullName>
    </submittedName>
</protein>
<dbReference type="Proteomes" id="UP000734854">
    <property type="component" value="Unassembled WGS sequence"/>
</dbReference>
<reference evidence="2 3" key="1">
    <citation type="submission" date="2020-08" db="EMBL/GenBank/DDBJ databases">
        <title>Plant Genome Project.</title>
        <authorList>
            <person name="Zhang R.-G."/>
        </authorList>
    </citation>
    <scope>NUCLEOTIDE SEQUENCE [LARGE SCALE GENOMIC DNA]</scope>
    <source>
        <tissue evidence="2">Rhizome</tissue>
    </source>
</reference>